<dbReference type="SUPFAM" id="SSF47616">
    <property type="entry name" value="GST C-terminal domain-like"/>
    <property type="match status" value="1"/>
</dbReference>
<dbReference type="Gene3D" id="1.20.1050.10">
    <property type="match status" value="1"/>
</dbReference>
<evidence type="ECO:0000256" key="1">
    <source>
        <dbReference type="ARBA" id="ARBA00011738"/>
    </source>
</evidence>
<dbReference type="CDD" id="cd03045">
    <property type="entry name" value="GST_N_Delta_Epsilon"/>
    <property type="match status" value="1"/>
</dbReference>
<dbReference type="SFLD" id="SFLDS00019">
    <property type="entry name" value="Glutathione_Transferase_(cytos"/>
    <property type="match status" value="1"/>
</dbReference>
<evidence type="ECO:0000313" key="5">
    <source>
        <dbReference type="EMBL" id="KAH8359536.1"/>
    </source>
</evidence>
<dbReference type="FunFam" id="3.40.30.10:FF:000034">
    <property type="entry name" value="glutathione S-transferase 1"/>
    <property type="match status" value="1"/>
</dbReference>
<dbReference type="CDD" id="cd03177">
    <property type="entry name" value="GST_C_Delta_Epsilon"/>
    <property type="match status" value="1"/>
</dbReference>
<name>A0AAD4JVP6_9MUSC</name>
<dbReference type="Gene3D" id="3.40.30.10">
    <property type="entry name" value="Glutaredoxin"/>
    <property type="match status" value="1"/>
</dbReference>
<evidence type="ECO:0000256" key="2">
    <source>
        <dbReference type="RuleBase" id="RU003494"/>
    </source>
</evidence>
<feature type="domain" description="GST C-terminal" evidence="4">
    <location>
        <begin position="90"/>
        <end position="211"/>
    </location>
</feature>
<evidence type="ECO:0000259" key="4">
    <source>
        <dbReference type="PROSITE" id="PS50405"/>
    </source>
</evidence>
<accession>A0AAD4JVP6</accession>
<organism evidence="5 6">
    <name type="scientific">Drosophila rubida</name>
    <dbReference type="NCBI Taxonomy" id="30044"/>
    <lineage>
        <taxon>Eukaryota</taxon>
        <taxon>Metazoa</taxon>
        <taxon>Ecdysozoa</taxon>
        <taxon>Arthropoda</taxon>
        <taxon>Hexapoda</taxon>
        <taxon>Insecta</taxon>
        <taxon>Pterygota</taxon>
        <taxon>Neoptera</taxon>
        <taxon>Endopterygota</taxon>
        <taxon>Diptera</taxon>
        <taxon>Brachycera</taxon>
        <taxon>Muscomorpha</taxon>
        <taxon>Ephydroidea</taxon>
        <taxon>Drosophilidae</taxon>
        <taxon>Drosophila</taxon>
    </lineage>
</organism>
<dbReference type="PANTHER" id="PTHR43969">
    <property type="entry name" value="GLUTATHIONE S TRANSFERASE D10, ISOFORM A-RELATED"/>
    <property type="match status" value="1"/>
</dbReference>
<protein>
    <recommendedName>
        <fullName evidence="7">Glutathione S-transferase D1</fullName>
    </recommendedName>
</protein>
<dbReference type="AlphaFoldDB" id="A0AAD4JVP6"/>
<dbReference type="InterPro" id="IPR040079">
    <property type="entry name" value="Glutathione_S-Trfase"/>
</dbReference>
<reference evidence="5" key="1">
    <citation type="journal article" date="2021" name="Mol. Ecol. Resour.">
        <title>Phylogenomic analyses of the genus Drosophila reveals genomic signals of climate adaptation.</title>
        <authorList>
            <person name="Li F."/>
            <person name="Rane R.V."/>
            <person name="Luria V."/>
            <person name="Xiong Z."/>
            <person name="Chen J."/>
            <person name="Li Z."/>
            <person name="Catullo R.A."/>
            <person name="Griffin P.C."/>
            <person name="Schiffer M."/>
            <person name="Pearce S."/>
            <person name="Lee S.F."/>
            <person name="McElroy K."/>
            <person name="Stocker A."/>
            <person name="Shirriffs J."/>
            <person name="Cockerell F."/>
            <person name="Coppin C."/>
            <person name="Sgro C.M."/>
            <person name="Karger A."/>
            <person name="Cain J.W."/>
            <person name="Weber J.A."/>
            <person name="Santpere G."/>
            <person name="Kirschner M.W."/>
            <person name="Hoffmann A.A."/>
            <person name="Oakeshott J.G."/>
            <person name="Zhang G."/>
        </authorList>
    </citation>
    <scope>NUCLEOTIDE SEQUENCE</scope>
    <source>
        <strain evidence="5">BGI-SZ-2011g</strain>
    </source>
</reference>
<evidence type="ECO:0000259" key="3">
    <source>
        <dbReference type="PROSITE" id="PS50404"/>
    </source>
</evidence>
<dbReference type="PROSITE" id="PS50405">
    <property type="entry name" value="GST_CTER"/>
    <property type="match status" value="1"/>
</dbReference>
<dbReference type="GO" id="GO:0004364">
    <property type="term" value="F:glutathione transferase activity"/>
    <property type="evidence" value="ECO:0007669"/>
    <property type="project" value="TreeGrafter"/>
</dbReference>
<gene>
    <name evidence="5" type="ORF">KR093_007381</name>
</gene>
<comment type="subunit">
    <text evidence="1">Homodimer.</text>
</comment>
<dbReference type="PROSITE" id="PS50404">
    <property type="entry name" value="GST_NTER"/>
    <property type="match status" value="1"/>
</dbReference>
<feature type="domain" description="GST N-terminal" evidence="3">
    <location>
        <begin position="3"/>
        <end position="84"/>
    </location>
</feature>
<sequence length="215" mass="24523">QTSKMNLYYSPLAASSRAILMTGKALGIEFNKFEINIAKEEQLTPEFRKINPQHTIPTIVDNGFTLWESRAILTYLIEKYGKDDSLYPKDPQKRALVNQRLYFDMGTLYKSLADYYYPQFQKKAPADPEAFKKVEEALDFLNIFLEGKQFVAGDSFTVADIALLATISSFTIINLDITKYTNVVRWYEKGSKVAPGWEENEKGLAALKAMIDTMK</sequence>
<evidence type="ECO:0000313" key="6">
    <source>
        <dbReference type="Proteomes" id="UP001200034"/>
    </source>
</evidence>
<comment type="similarity">
    <text evidence="2">Belongs to the GST superfamily.</text>
</comment>
<dbReference type="InterPro" id="IPR004046">
    <property type="entry name" value="GST_C"/>
</dbReference>
<dbReference type="InterPro" id="IPR004045">
    <property type="entry name" value="Glutathione_S-Trfase_N"/>
</dbReference>
<dbReference type="Pfam" id="PF02798">
    <property type="entry name" value="GST_N"/>
    <property type="match status" value="1"/>
</dbReference>
<dbReference type="Proteomes" id="UP001200034">
    <property type="component" value="Unassembled WGS sequence"/>
</dbReference>
<dbReference type="FunFam" id="1.20.1050.10:FF:000007">
    <property type="entry name" value="Glutathione S-transferase 1-1"/>
    <property type="match status" value="1"/>
</dbReference>
<dbReference type="PANTHER" id="PTHR43969:SF9">
    <property type="entry name" value="GLUTATHIONE S TRANSFERASE D10, ISOFORM A-RELATED"/>
    <property type="match status" value="1"/>
</dbReference>
<dbReference type="GO" id="GO:0006749">
    <property type="term" value="P:glutathione metabolic process"/>
    <property type="evidence" value="ECO:0007669"/>
    <property type="project" value="TreeGrafter"/>
</dbReference>
<proteinExistence type="inferred from homology"/>
<feature type="non-terminal residue" evidence="5">
    <location>
        <position position="1"/>
    </location>
</feature>
<dbReference type="InterPro" id="IPR036249">
    <property type="entry name" value="Thioredoxin-like_sf"/>
</dbReference>
<keyword evidence="6" id="KW-1185">Reference proteome</keyword>
<dbReference type="SFLD" id="SFLDG00358">
    <property type="entry name" value="Main_(cytGST)"/>
    <property type="match status" value="1"/>
</dbReference>
<evidence type="ECO:0008006" key="7">
    <source>
        <dbReference type="Google" id="ProtNLM"/>
    </source>
</evidence>
<dbReference type="InterPro" id="IPR010987">
    <property type="entry name" value="Glutathione-S-Trfase_C-like"/>
</dbReference>
<dbReference type="EMBL" id="JAJJHW010003409">
    <property type="protein sequence ID" value="KAH8359536.1"/>
    <property type="molecule type" value="Genomic_DNA"/>
</dbReference>
<comment type="caution">
    <text evidence="5">The sequence shown here is derived from an EMBL/GenBank/DDBJ whole genome shotgun (WGS) entry which is preliminary data.</text>
</comment>
<dbReference type="InterPro" id="IPR036282">
    <property type="entry name" value="Glutathione-S-Trfase_C_sf"/>
</dbReference>
<dbReference type="SUPFAM" id="SSF52833">
    <property type="entry name" value="Thioredoxin-like"/>
    <property type="match status" value="1"/>
</dbReference>
<dbReference type="Pfam" id="PF00043">
    <property type="entry name" value="GST_C"/>
    <property type="match status" value="1"/>
</dbReference>